<organism evidence="7 8">
    <name type="scientific">Palleronia abyssalis</name>
    <dbReference type="NCBI Taxonomy" id="1501240"/>
    <lineage>
        <taxon>Bacteria</taxon>
        <taxon>Pseudomonadati</taxon>
        <taxon>Pseudomonadota</taxon>
        <taxon>Alphaproteobacteria</taxon>
        <taxon>Rhodobacterales</taxon>
        <taxon>Roseobacteraceae</taxon>
        <taxon>Palleronia</taxon>
    </lineage>
</organism>
<dbReference type="AlphaFoldDB" id="A0A2R8BZH6"/>
<evidence type="ECO:0000313" key="8">
    <source>
        <dbReference type="Proteomes" id="UP000244912"/>
    </source>
</evidence>
<feature type="transmembrane region" description="Helical" evidence="5">
    <location>
        <begin position="369"/>
        <end position="389"/>
    </location>
</feature>
<keyword evidence="4 5" id="KW-0472">Membrane</keyword>
<keyword evidence="2 5" id="KW-0812">Transmembrane</keyword>
<dbReference type="OrthoDB" id="4391260at2"/>
<feature type="transmembrane region" description="Helical" evidence="5">
    <location>
        <begin position="192"/>
        <end position="210"/>
    </location>
</feature>
<dbReference type="Pfam" id="PF04932">
    <property type="entry name" value="Wzy_C"/>
    <property type="match status" value="1"/>
</dbReference>
<dbReference type="RefSeq" id="WP_108895323.1">
    <property type="nucleotide sequence ID" value="NZ_ONZF01000009.1"/>
</dbReference>
<evidence type="ECO:0000256" key="3">
    <source>
        <dbReference type="ARBA" id="ARBA00022989"/>
    </source>
</evidence>
<proteinExistence type="predicted"/>
<evidence type="ECO:0000256" key="4">
    <source>
        <dbReference type="ARBA" id="ARBA00023136"/>
    </source>
</evidence>
<gene>
    <name evidence="7" type="ORF">PAA8504_03380</name>
</gene>
<feature type="transmembrane region" description="Helical" evidence="5">
    <location>
        <begin position="59"/>
        <end position="78"/>
    </location>
</feature>
<evidence type="ECO:0000313" key="7">
    <source>
        <dbReference type="EMBL" id="SPJ25529.1"/>
    </source>
</evidence>
<accession>A0A2R8BZH6</accession>
<keyword evidence="8" id="KW-1185">Reference proteome</keyword>
<dbReference type="EMBL" id="ONZF01000009">
    <property type="protein sequence ID" value="SPJ25529.1"/>
    <property type="molecule type" value="Genomic_DNA"/>
</dbReference>
<feature type="transmembrane region" description="Helical" evidence="5">
    <location>
        <begin position="342"/>
        <end position="363"/>
    </location>
</feature>
<comment type="subcellular location">
    <subcellularLocation>
        <location evidence="1">Membrane</location>
        <topology evidence="1">Multi-pass membrane protein</topology>
    </subcellularLocation>
</comment>
<feature type="transmembrane region" description="Helical" evidence="5">
    <location>
        <begin position="84"/>
        <end position="102"/>
    </location>
</feature>
<feature type="transmembrane region" description="Helical" evidence="5">
    <location>
        <begin position="20"/>
        <end position="47"/>
    </location>
</feature>
<feature type="transmembrane region" description="Helical" evidence="5">
    <location>
        <begin position="109"/>
        <end position="130"/>
    </location>
</feature>
<protein>
    <recommendedName>
        <fullName evidence="6">O-antigen ligase-related domain-containing protein</fullName>
    </recommendedName>
</protein>
<dbReference type="GO" id="GO:0016020">
    <property type="term" value="C:membrane"/>
    <property type="evidence" value="ECO:0007669"/>
    <property type="project" value="UniProtKB-SubCell"/>
</dbReference>
<sequence>MTGQSYTLTISPSAVLLGAGLMALHFTVLFGSMAAVLFLLTCLSLVFSRPGAVLPEVRASLFLWALVAWCCLSFLWSMTPPASLRYGIQLGLTFAIAIAAAYRLSMTSLLRVVVVTGLLVGLACLALERSSAGGASVGIFGSKNALAQFSTLNILVGLAIILDHRFDPPWRFLGTLALAMGLLLLVRAESVGALIATAMACFSVLVIARLHRFPPIYRIVMGVFTGLLVMLTIVIILGNFEAFSRFILDLTGKDVTLTGRTVLWEIAFAEIAQYPLLGQGYQGFWVPGNPIAEDIWREFGIASKQGFHFHHTLISNAVEIGLVGVALQAILFYYAFFVILRWAIVSPSAETLFFAGFMVRQFILMNSEVVFFSQFNVVTILTVMAVVYAQRHSREIGTQTALLPGNRPALPEKARRGTYTRAPAF</sequence>
<dbReference type="InterPro" id="IPR051533">
    <property type="entry name" value="WaaL-like"/>
</dbReference>
<evidence type="ECO:0000256" key="5">
    <source>
        <dbReference type="SAM" id="Phobius"/>
    </source>
</evidence>
<feature type="transmembrane region" description="Helical" evidence="5">
    <location>
        <begin position="145"/>
        <end position="162"/>
    </location>
</feature>
<evidence type="ECO:0000259" key="6">
    <source>
        <dbReference type="Pfam" id="PF04932"/>
    </source>
</evidence>
<keyword evidence="3 5" id="KW-1133">Transmembrane helix</keyword>
<dbReference type="PANTHER" id="PTHR37422">
    <property type="entry name" value="TEICHURONIC ACID BIOSYNTHESIS PROTEIN TUAE"/>
    <property type="match status" value="1"/>
</dbReference>
<evidence type="ECO:0000256" key="2">
    <source>
        <dbReference type="ARBA" id="ARBA00022692"/>
    </source>
</evidence>
<dbReference type="Proteomes" id="UP000244912">
    <property type="component" value="Unassembled WGS sequence"/>
</dbReference>
<reference evidence="7 8" key="1">
    <citation type="submission" date="2018-03" db="EMBL/GenBank/DDBJ databases">
        <authorList>
            <person name="Keele B.F."/>
        </authorList>
    </citation>
    <scope>NUCLEOTIDE SEQUENCE [LARGE SCALE GENOMIC DNA]</scope>
    <source>
        <strain evidence="7 8">CECT 8504</strain>
    </source>
</reference>
<dbReference type="InterPro" id="IPR007016">
    <property type="entry name" value="O-antigen_ligase-rel_domated"/>
</dbReference>
<feature type="transmembrane region" description="Helical" evidence="5">
    <location>
        <begin position="169"/>
        <end position="186"/>
    </location>
</feature>
<evidence type="ECO:0000256" key="1">
    <source>
        <dbReference type="ARBA" id="ARBA00004141"/>
    </source>
</evidence>
<name>A0A2R8BZH6_9RHOB</name>
<feature type="transmembrane region" description="Helical" evidence="5">
    <location>
        <begin position="217"/>
        <end position="240"/>
    </location>
</feature>
<feature type="domain" description="O-antigen ligase-related" evidence="6">
    <location>
        <begin position="177"/>
        <end position="327"/>
    </location>
</feature>
<dbReference type="PANTHER" id="PTHR37422:SF17">
    <property type="entry name" value="O-ANTIGEN LIGASE"/>
    <property type="match status" value="1"/>
</dbReference>
<feature type="transmembrane region" description="Helical" evidence="5">
    <location>
        <begin position="313"/>
        <end position="335"/>
    </location>
</feature>